<organism evidence="1 2">
    <name type="scientific">Alkalibacillus haloalkaliphilus</name>
    <dbReference type="NCBI Taxonomy" id="94136"/>
    <lineage>
        <taxon>Bacteria</taxon>
        <taxon>Bacillati</taxon>
        <taxon>Bacillota</taxon>
        <taxon>Bacilli</taxon>
        <taxon>Bacillales</taxon>
        <taxon>Bacillaceae</taxon>
        <taxon>Alkalibacillus</taxon>
    </lineage>
</organism>
<dbReference type="RefSeq" id="WP_170235983.1">
    <property type="nucleotide sequence ID" value="NZ_BJYA01000004.1"/>
</dbReference>
<dbReference type="EMBL" id="BJYA01000004">
    <property type="protein sequence ID" value="GEN45368.1"/>
    <property type="molecule type" value="Genomic_DNA"/>
</dbReference>
<dbReference type="Proteomes" id="UP000321440">
    <property type="component" value="Unassembled WGS sequence"/>
</dbReference>
<dbReference type="AlphaFoldDB" id="A0A511W4W0"/>
<sequence length="48" mass="5717">MRVKSFYGMSNDKLDQRINEFLDSQHIEVIDVKCSSTMFYFSAMVIYK</sequence>
<accession>A0A511W4W0</accession>
<proteinExistence type="predicted"/>
<evidence type="ECO:0000313" key="1">
    <source>
        <dbReference type="EMBL" id="GEN45368.1"/>
    </source>
</evidence>
<keyword evidence="2" id="KW-1185">Reference proteome</keyword>
<reference evidence="1 2" key="1">
    <citation type="submission" date="2019-07" db="EMBL/GenBank/DDBJ databases">
        <title>Whole genome shotgun sequence of Alkalibacillus haloalkaliphilus NBRC 103110.</title>
        <authorList>
            <person name="Hosoyama A."/>
            <person name="Uohara A."/>
            <person name="Ohji S."/>
            <person name="Ichikawa N."/>
        </authorList>
    </citation>
    <scope>NUCLEOTIDE SEQUENCE [LARGE SCALE GENOMIC DNA]</scope>
    <source>
        <strain evidence="1 2">NBRC 103110</strain>
    </source>
</reference>
<evidence type="ECO:0008006" key="3">
    <source>
        <dbReference type="Google" id="ProtNLM"/>
    </source>
</evidence>
<comment type="caution">
    <text evidence="1">The sequence shown here is derived from an EMBL/GenBank/DDBJ whole genome shotgun (WGS) entry which is preliminary data.</text>
</comment>
<name>A0A511W4W0_9BACI</name>
<gene>
    <name evidence="1" type="ORF">AHA02nite_11440</name>
</gene>
<evidence type="ECO:0000313" key="2">
    <source>
        <dbReference type="Proteomes" id="UP000321440"/>
    </source>
</evidence>
<protein>
    <recommendedName>
        <fullName evidence="3">Sporulation protein Cse60</fullName>
    </recommendedName>
</protein>